<accession>B2KB99</accession>
<dbReference type="HOGENOM" id="CLU_1394425_0_0_0"/>
<keyword evidence="2" id="KW-1185">Reference proteome</keyword>
<organism evidence="1 2">
    <name type="scientific">Elusimicrobium minutum (strain Pei191)</name>
    <dbReference type="NCBI Taxonomy" id="445932"/>
    <lineage>
        <taxon>Bacteria</taxon>
        <taxon>Pseudomonadati</taxon>
        <taxon>Elusimicrobiota</taxon>
        <taxon>Elusimicrobia</taxon>
        <taxon>Elusimicrobiales</taxon>
        <taxon>Elusimicrobiaceae</taxon>
        <taxon>Elusimicrobium</taxon>
    </lineage>
</organism>
<evidence type="ECO:0008006" key="3">
    <source>
        <dbReference type="Google" id="ProtNLM"/>
    </source>
</evidence>
<dbReference type="PROSITE" id="PS51257">
    <property type="entry name" value="PROKAR_LIPOPROTEIN"/>
    <property type="match status" value="1"/>
</dbReference>
<dbReference type="KEGG" id="emi:Emin_0364"/>
<protein>
    <recommendedName>
        <fullName evidence="3">Lipoprotein</fullName>
    </recommendedName>
</protein>
<proteinExistence type="predicted"/>
<sequence>MKKTIFTVFCLIFLISCGKKEAQQPSKQYTLTGGVTLQLPVKEGTVEEEDFVFIEETQEIENNNEKVEVYLYKAEGDAADVHYTYAYTKAAADVFDDANIPQPTGGYTRTEDRKVNGKNCSIFTKSTEDNRYDLLLCTTKNQQWVLQIDTKNPVSFVHGNLGEGNSVTFHDDDVTHHHAPMKDIVTQIINSVEIK</sequence>
<gene>
    <name evidence="1" type="ordered locus">Emin_0364</name>
</gene>
<reference evidence="1 2" key="1">
    <citation type="journal article" date="2009" name="Appl. Environ. Microbiol.">
        <title>Genomic analysis of 'Elusimicrobium minutum,' the first cultivated representative of the phylum 'Elusimicrobia' (formerly termite group 1).</title>
        <authorList>
            <person name="Herlemann D.P.R."/>
            <person name="Geissinger O."/>
            <person name="Ikeda-Ohtsubo W."/>
            <person name="Kunin V."/>
            <person name="Sun H."/>
            <person name="Lapidus A."/>
            <person name="Hugenholtz P."/>
            <person name="Brune A."/>
        </authorList>
    </citation>
    <scope>NUCLEOTIDE SEQUENCE [LARGE SCALE GENOMIC DNA]</scope>
    <source>
        <strain evidence="1 2">Pei191</strain>
    </source>
</reference>
<evidence type="ECO:0000313" key="2">
    <source>
        <dbReference type="Proteomes" id="UP000001029"/>
    </source>
</evidence>
<dbReference type="AlphaFoldDB" id="B2KB99"/>
<dbReference type="STRING" id="445932.Emin_0364"/>
<dbReference type="EMBL" id="CP001055">
    <property type="protein sequence ID" value="ACC97921.1"/>
    <property type="molecule type" value="Genomic_DNA"/>
</dbReference>
<dbReference type="RefSeq" id="WP_012414536.1">
    <property type="nucleotide sequence ID" value="NC_010644.1"/>
</dbReference>
<name>B2KB99_ELUMP</name>
<evidence type="ECO:0000313" key="1">
    <source>
        <dbReference type="EMBL" id="ACC97921.1"/>
    </source>
</evidence>
<dbReference type="Proteomes" id="UP000001029">
    <property type="component" value="Chromosome"/>
</dbReference>